<organism evidence="2 3">
    <name type="scientific">Tolypocladium ophioglossoides (strain CBS 100239)</name>
    <name type="common">Snaketongue truffleclub</name>
    <name type="synonym">Elaphocordyceps ophioglossoides</name>
    <dbReference type="NCBI Taxonomy" id="1163406"/>
    <lineage>
        <taxon>Eukaryota</taxon>
        <taxon>Fungi</taxon>
        <taxon>Dikarya</taxon>
        <taxon>Ascomycota</taxon>
        <taxon>Pezizomycotina</taxon>
        <taxon>Sordariomycetes</taxon>
        <taxon>Hypocreomycetidae</taxon>
        <taxon>Hypocreales</taxon>
        <taxon>Ophiocordycipitaceae</taxon>
        <taxon>Tolypocladium</taxon>
    </lineage>
</organism>
<evidence type="ECO:0000313" key="3">
    <source>
        <dbReference type="Proteomes" id="UP000036947"/>
    </source>
</evidence>
<feature type="region of interest" description="Disordered" evidence="1">
    <location>
        <begin position="26"/>
        <end position="58"/>
    </location>
</feature>
<feature type="region of interest" description="Disordered" evidence="1">
    <location>
        <begin position="141"/>
        <end position="168"/>
    </location>
</feature>
<dbReference type="STRING" id="1163406.A0A0L0MYK8"/>
<comment type="caution">
    <text evidence="2">The sequence shown here is derived from an EMBL/GenBank/DDBJ whole genome shotgun (WGS) entry which is preliminary data.</text>
</comment>
<feature type="compositionally biased region" description="Basic and acidic residues" evidence="1">
    <location>
        <begin position="26"/>
        <end position="35"/>
    </location>
</feature>
<dbReference type="OrthoDB" id="5106922at2759"/>
<reference evidence="2 3" key="1">
    <citation type="journal article" date="2015" name="BMC Genomics">
        <title>The genome of the truffle-parasite Tolypocladium ophioglossoides and the evolution of antifungal peptaibiotics.</title>
        <authorList>
            <person name="Quandt C.A."/>
            <person name="Bushley K.E."/>
            <person name="Spatafora J.W."/>
        </authorList>
    </citation>
    <scope>NUCLEOTIDE SEQUENCE [LARGE SCALE GENOMIC DNA]</scope>
    <source>
        <strain evidence="2 3">CBS 100239</strain>
    </source>
</reference>
<keyword evidence="3" id="KW-1185">Reference proteome</keyword>
<dbReference type="EMBL" id="LFRF01000047">
    <property type="protein sequence ID" value="KND86871.1"/>
    <property type="molecule type" value="Genomic_DNA"/>
</dbReference>
<evidence type="ECO:0000313" key="2">
    <source>
        <dbReference type="EMBL" id="KND86871.1"/>
    </source>
</evidence>
<protein>
    <submittedName>
        <fullName evidence="2">Uncharacterized protein</fullName>
    </submittedName>
</protein>
<dbReference type="AlphaFoldDB" id="A0A0L0MYK8"/>
<name>A0A0L0MYK8_TOLOC</name>
<proteinExistence type="predicted"/>
<gene>
    <name evidence="2" type="ORF">TOPH_08481</name>
</gene>
<sequence length="227" mass="25305">MAILAHNLAYLFFRYTRGRLAEFVDGEKKPPKDGSLEELFGPAAAEDDSDNEKAPDEKSRLLADMLSRTTKKRGRPKALCYEDILLAVVRYPETDRDVPSCAARQRVRCAEPLEPQARVLGQKRGPSGKEEMLKVPVFRRVDFGPPAKGDPAGSNANDEEDCQRQGLPLSCSERRRPAANPRCGLREGLGTDSLAADEVNGNAPDAIRDQVMRHDSRWTTFYEAYLN</sequence>
<accession>A0A0L0MYK8</accession>
<dbReference type="Proteomes" id="UP000036947">
    <property type="component" value="Unassembled WGS sequence"/>
</dbReference>
<evidence type="ECO:0000256" key="1">
    <source>
        <dbReference type="SAM" id="MobiDB-lite"/>
    </source>
</evidence>